<feature type="region of interest" description="Interaction with substrate tRNA" evidence="10">
    <location>
        <begin position="43"/>
        <end position="46"/>
    </location>
</feature>
<evidence type="ECO:0000256" key="5">
    <source>
        <dbReference type="ARBA" id="ARBA00022694"/>
    </source>
</evidence>
<evidence type="ECO:0000256" key="1">
    <source>
        <dbReference type="ARBA" id="ARBA00001946"/>
    </source>
</evidence>
<dbReference type="NCBIfam" id="TIGR00174">
    <property type="entry name" value="miaA"/>
    <property type="match status" value="1"/>
</dbReference>
<dbReference type="Proteomes" id="UP000179448">
    <property type="component" value="Unassembled WGS sequence"/>
</dbReference>
<comment type="caution">
    <text evidence="14">The sequence shown here is derived from an EMBL/GenBank/DDBJ whole genome shotgun (WGS) entry which is preliminary data.</text>
</comment>
<dbReference type="GO" id="GO:0006400">
    <property type="term" value="P:tRNA modification"/>
    <property type="evidence" value="ECO:0007669"/>
    <property type="project" value="TreeGrafter"/>
</dbReference>
<accession>A0A1F6WN96</accession>
<evidence type="ECO:0000256" key="9">
    <source>
        <dbReference type="ARBA" id="ARBA00049563"/>
    </source>
</evidence>
<dbReference type="Gene3D" id="1.10.20.140">
    <property type="match status" value="1"/>
</dbReference>
<keyword evidence="7 10" id="KW-0067">ATP-binding</keyword>
<organism evidence="14 15">
    <name type="scientific">Candidatus Nomurabacteria bacterium RIFCSPLOWO2_01_FULL_36_10b</name>
    <dbReference type="NCBI Taxonomy" id="1801766"/>
    <lineage>
        <taxon>Bacteria</taxon>
        <taxon>Candidatus Nomuraibacteriota</taxon>
    </lineage>
</organism>
<keyword evidence="5 10" id="KW-0819">tRNA processing</keyword>
<sequence length="286" mass="33740">MPRVKQKSILPKIIVICGPTATGKSNYAVKLAKKTNGEIVSADSRQVYRHMNLGTGKITRKEMHGIRHHLLDVADPRNIFSVNSYVNLARRVIKDIHRRGKMPIVCGGTGFYIDTLIHSNKLPSVPPNRALRALLYKKSTEELFAQLHNLDYERARTIDKHNKVRLIRALEIIGTLGYIPKIDAKNRKLTYSVKWIYRDISDTKLKKRIHSRLLQRIKNGMFREIQNLHRIHKVPWERMEALGLEYRYGSRYERNLISKDECIEKLEKEIWQYARRQRTWFRKYKI</sequence>
<dbReference type="InterPro" id="IPR018022">
    <property type="entry name" value="IPT"/>
</dbReference>
<evidence type="ECO:0000256" key="11">
    <source>
        <dbReference type="RuleBase" id="RU003783"/>
    </source>
</evidence>
<protein>
    <recommendedName>
        <fullName evidence="10">tRNA dimethylallyltransferase</fullName>
        <ecNumber evidence="10">2.5.1.75</ecNumber>
    </recommendedName>
    <alternativeName>
        <fullName evidence="10">Dimethylallyl diphosphate:tRNA dimethylallyltransferase</fullName>
        <shortName evidence="10">DMAPP:tRNA dimethylallyltransferase</shortName>
        <shortName evidence="10">DMATase</shortName>
    </alternativeName>
    <alternativeName>
        <fullName evidence="10">Isopentenyl-diphosphate:tRNA isopentenyltransferase</fullName>
        <shortName evidence="10">IPP transferase</shortName>
        <shortName evidence="10">IPPT</shortName>
        <shortName evidence="10">IPTase</shortName>
    </alternativeName>
</protein>
<comment type="similarity">
    <text evidence="3 10 13">Belongs to the IPP transferase family.</text>
</comment>
<evidence type="ECO:0000256" key="6">
    <source>
        <dbReference type="ARBA" id="ARBA00022741"/>
    </source>
</evidence>
<gene>
    <name evidence="10" type="primary">miaA</name>
    <name evidence="14" type="ORF">A2997_02310</name>
</gene>
<dbReference type="PANTHER" id="PTHR11088">
    <property type="entry name" value="TRNA DIMETHYLALLYLTRANSFERASE"/>
    <property type="match status" value="1"/>
</dbReference>
<comment type="cofactor">
    <cofactor evidence="1 10">
        <name>Mg(2+)</name>
        <dbReference type="ChEBI" id="CHEBI:18420"/>
    </cofactor>
</comment>
<feature type="site" description="Interaction with substrate tRNA" evidence="10">
    <location>
        <position position="109"/>
    </location>
</feature>
<dbReference type="GO" id="GO:0005524">
    <property type="term" value="F:ATP binding"/>
    <property type="evidence" value="ECO:0007669"/>
    <property type="project" value="UniProtKB-UniRule"/>
</dbReference>
<reference evidence="14 15" key="1">
    <citation type="journal article" date="2016" name="Nat. Commun.">
        <title>Thousands of microbial genomes shed light on interconnected biogeochemical processes in an aquifer system.</title>
        <authorList>
            <person name="Anantharaman K."/>
            <person name="Brown C.T."/>
            <person name="Hug L.A."/>
            <person name="Sharon I."/>
            <person name="Castelle C.J."/>
            <person name="Probst A.J."/>
            <person name="Thomas B.C."/>
            <person name="Singh A."/>
            <person name="Wilkins M.J."/>
            <person name="Karaoz U."/>
            <person name="Brodie E.L."/>
            <person name="Williams K.H."/>
            <person name="Hubbard S.S."/>
            <person name="Banfield J.F."/>
        </authorList>
    </citation>
    <scope>NUCLEOTIDE SEQUENCE [LARGE SCALE GENOMIC DNA]</scope>
</reference>
<evidence type="ECO:0000256" key="10">
    <source>
        <dbReference type="HAMAP-Rule" id="MF_00185"/>
    </source>
</evidence>
<evidence type="ECO:0000313" key="15">
    <source>
        <dbReference type="Proteomes" id="UP000179448"/>
    </source>
</evidence>
<dbReference type="AlphaFoldDB" id="A0A1F6WN96"/>
<dbReference type="Pfam" id="PF01715">
    <property type="entry name" value="IPPT"/>
    <property type="match status" value="1"/>
</dbReference>
<evidence type="ECO:0000256" key="3">
    <source>
        <dbReference type="ARBA" id="ARBA00005842"/>
    </source>
</evidence>
<evidence type="ECO:0000256" key="13">
    <source>
        <dbReference type="RuleBase" id="RU003785"/>
    </source>
</evidence>
<comment type="caution">
    <text evidence="10">Lacks conserved residue(s) required for the propagation of feature annotation.</text>
</comment>
<keyword evidence="4 10" id="KW-0808">Transferase</keyword>
<evidence type="ECO:0000256" key="12">
    <source>
        <dbReference type="RuleBase" id="RU003784"/>
    </source>
</evidence>
<feature type="binding site" evidence="10">
    <location>
        <begin position="20"/>
        <end position="25"/>
    </location>
    <ligand>
        <name>substrate</name>
    </ligand>
</feature>
<evidence type="ECO:0000313" key="14">
    <source>
        <dbReference type="EMBL" id="OGI83304.1"/>
    </source>
</evidence>
<evidence type="ECO:0000256" key="2">
    <source>
        <dbReference type="ARBA" id="ARBA00003213"/>
    </source>
</evidence>
<keyword evidence="6 10" id="KW-0547">Nucleotide-binding</keyword>
<dbReference type="EC" id="2.5.1.75" evidence="10"/>
<comment type="subunit">
    <text evidence="10">Monomer.</text>
</comment>
<evidence type="ECO:0000256" key="7">
    <source>
        <dbReference type="ARBA" id="ARBA00022840"/>
    </source>
</evidence>
<name>A0A1F6WN96_9BACT</name>
<comment type="catalytic activity">
    <reaction evidence="9 10 11">
        <text>adenosine(37) in tRNA + dimethylallyl diphosphate = N(6)-dimethylallyladenosine(37) in tRNA + diphosphate</text>
        <dbReference type="Rhea" id="RHEA:26482"/>
        <dbReference type="Rhea" id="RHEA-COMP:10162"/>
        <dbReference type="Rhea" id="RHEA-COMP:10375"/>
        <dbReference type="ChEBI" id="CHEBI:33019"/>
        <dbReference type="ChEBI" id="CHEBI:57623"/>
        <dbReference type="ChEBI" id="CHEBI:74411"/>
        <dbReference type="ChEBI" id="CHEBI:74415"/>
        <dbReference type="EC" id="2.5.1.75"/>
    </reaction>
</comment>
<proteinExistence type="inferred from homology"/>
<dbReference type="InterPro" id="IPR039657">
    <property type="entry name" value="Dimethylallyltransferase"/>
</dbReference>
<comment type="function">
    <text evidence="2 10 12">Catalyzes the transfer of a dimethylallyl group onto the adenine at position 37 in tRNAs that read codons beginning with uridine, leading to the formation of N6-(dimethylallyl)adenosine (i(6)A).</text>
</comment>
<dbReference type="Gene3D" id="3.40.50.300">
    <property type="entry name" value="P-loop containing nucleotide triphosphate hydrolases"/>
    <property type="match status" value="1"/>
</dbReference>
<dbReference type="GO" id="GO:0052381">
    <property type="term" value="F:tRNA dimethylallyltransferase activity"/>
    <property type="evidence" value="ECO:0007669"/>
    <property type="project" value="UniProtKB-UniRule"/>
</dbReference>
<dbReference type="SUPFAM" id="SSF52540">
    <property type="entry name" value="P-loop containing nucleoside triphosphate hydrolases"/>
    <property type="match status" value="2"/>
</dbReference>
<dbReference type="STRING" id="1801766.A2997_02310"/>
<feature type="binding site" evidence="10">
    <location>
        <begin position="18"/>
        <end position="25"/>
    </location>
    <ligand>
        <name>ATP</name>
        <dbReference type="ChEBI" id="CHEBI:30616"/>
    </ligand>
</feature>
<dbReference type="HAMAP" id="MF_00185">
    <property type="entry name" value="IPP_trans"/>
    <property type="match status" value="1"/>
</dbReference>
<dbReference type="PANTHER" id="PTHR11088:SF60">
    <property type="entry name" value="TRNA DIMETHYLALLYLTRANSFERASE"/>
    <property type="match status" value="1"/>
</dbReference>
<dbReference type="EMBL" id="MFUQ01000020">
    <property type="protein sequence ID" value="OGI83304.1"/>
    <property type="molecule type" value="Genomic_DNA"/>
</dbReference>
<keyword evidence="8 10" id="KW-0460">Magnesium</keyword>
<evidence type="ECO:0000256" key="8">
    <source>
        <dbReference type="ARBA" id="ARBA00022842"/>
    </source>
</evidence>
<dbReference type="InterPro" id="IPR027417">
    <property type="entry name" value="P-loop_NTPase"/>
</dbReference>
<feature type="site" description="Interaction with substrate tRNA" evidence="10">
    <location>
        <position position="132"/>
    </location>
</feature>
<evidence type="ECO:0000256" key="4">
    <source>
        <dbReference type="ARBA" id="ARBA00022679"/>
    </source>
</evidence>